<protein>
    <submittedName>
        <fullName evidence="2">Amidase</fullName>
    </submittedName>
</protein>
<dbReference type="Pfam" id="PF01425">
    <property type="entry name" value="Amidase"/>
    <property type="match status" value="1"/>
</dbReference>
<evidence type="ECO:0000259" key="1">
    <source>
        <dbReference type="Pfam" id="PF01425"/>
    </source>
</evidence>
<keyword evidence="3" id="KW-1185">Reference proteome</keyword>
<sequence length="462" mass="49856">MPEPLTITDAAGFIRTGELTPADLLEQCLARIDRYEDRVRAWVHIDRDGAREQAARLTAELKQNNYRGPLHGIPVGIKDIIDVFDMPTGCGSKRWAQSYARRDATCVERLRQAGAVILGKTVTTAYASFDPPVTRNPWNLDRTPGGSSSGSAAAVACGMCLGALATQTGGSITRPASYCGVYSLKPTHSRVSVDGVLPLAPSLDHIGVMTNCVNGLAWIFETIAGRDPRDPASAGERVPDLTYAPLTSPDPQRIAVLGGMFHERTTPVLREQIASHVRTREGIGGLATTTHGTVPIDVMKSFGTPLPAEFGEVTRRHTTVMAVEAAAYHAPRLARYPDDYPPNVTALLREGLNTPAPEYANCKAHQERLSRLCDALFDHYDALLTPATTGAAPTSETTGNPVFNSPWSYVGLPTVSLPFAWSPEGLPLSVQLIGPRFGEAQLFGIAARWEADIAFERRPLPL</sequence>
<evidence type="ECO:0000313" key="2">
    <source>
        <dbReference type="EMBL" id="MDY3563734.1"/>
    </source>
</evidence>
<dbReference type="PANTHER" id="PTHR11895:SF176">
    <property type="entry name" value="AMIDASE AMID-RELATED"/>
    <property type="match status" value="1"/>
</dbReference>
<name>A0ABU5F958_9BACT</name>
<proteinExistence type="predicted"/>
<organism evidence="2 3">
    <name type="scientific">Gemmata algarum</name>
    <dbReference type="NCBI Taxonomy" id="2975278"/>
    <lineage>
        <taxon>Bacteria</taxon>
        <taxon>Pseudomonadati</taxon>
        <taxon>Planctomycetota</taxon>
        <taxon>Planctomycetia</taxon>
        <taxon>Gemmatales</taxon>
        <taxon>Gemmataceae</taxon>
        <taxon>Gemmata</taxon>
    </lineage>
</organism>
<reference evidence="3" key="1">
    <citation type="journal article" date="2023" name="Mar. Drugs">
        <title>Gemmata algarum, a Novel Planctomycete Isolated from an Algal Mat, Displays Antimicrobial Activity.</title>
        <authorList>
            <person name="Kumar G."/>
            <person name="Kallscheuer N."/>
            <person name="Kashif M."/>
            <person name="Ahamad S."/>
            <person name="Jagadeeshwari U."/>
            <person name="Pannikurungottu S."/>
            <person name="Haufschild T."/>
            <person name="Kabuu M."/>
            <person name="Sasikala C."/>
            <person name="Jogler C."/>
            <person name="Ramana C."/>
        </authorList>
    </citation>
    <scope>NUCLEOTIDE SEQUENCE [LARGE SCALE GENOMIC DNA]</scope>
    <source>
        <strain evidence="3">JC673</strain>
    </source>
</reference>
<dbReference type="SUPFAM" id="SSF75304">
    <property type="entry name" value="Amidase signature (AS) enzymes"/>
    <property type="match status" value="1"/>
</dbReference>
<dbReference type="Gene3D" id="3.90.1300.10">
    <property type="entry name" value="Amidase signature (AS) domain"/>
    <property type="match status" value="1"/>
</dbReference>
<dbReference type="InterPro" id="IPR036928">
    <property type="entry name" value="AS_sf"/>
</dbReference>
<dbReference type="EMBL" id="JAXBLV010000247">
    <property type="protein sequence ID" value="MDY3563734.1"/>
    <property type="molecule type" value="Genomic_DNA"/>
</dbReference>
<comment type="caution">
    <text evidence="2">The sequence shown here is derived from an EMBL/GenBank/DDBJ whole genome shotgun (WGS) entry which is preliminary data.</text>
</comment>
<dbReference type="InterPro" id="IPR023631">
    <property type="entry name" value="Amidase_dom"/>
</dbReference>
<dbReference type="PANTHER" id="PTHR11895">
    <property type="entry name" value="TRANSAMIDASE"/>
    <property type="match status" value="1"/>
</dbReference>
<evidence type="ECO:0000313" key="3">
    <source>
        <dbReference type="Proteomes" id="UP001272242"/>
    </source>
</evidence>
<dbReference type="RefSeq" id="WP_320689879.1">
    <property type="nucleotide sequence ID" value="NZ_JAXBLV010000247.1"/>
</dbReference>
<accession>A0ABU5F958</accession>
<dbReference type="InterPro" id="IPR000120">
    <property type="entry name" value="Amidase"/>
</dbReference>
<dbReference type="Proteomes" id="UP001272242">
    <property type="component" value="Unassembled WGS sequence"/>
</dbReference>
<gene>
    <name evidence="2" type="ORF">R5W23_005350</name>
</gene>
<feature type="domain" description="Amidase" evidence="1">
    <location>
        <begin position="23"/>
        <end position="442"/>
    </location>
</feature>